<dbReference type="EMBL" id="MU006091">
    <property type="protein sequence ID" value="KAF2841606.1"/>
    <property type="molecule type" value="Genomic_DNA"/>
</dbReference>
<protein>
    <recommendedName>
        <fullName evidence="4">S-adenosyl-L-methionine-dependent methyltransferase</fullName>
    </recommendedName>
</protein>
<dbReference type="CDD" id="cd02440">
    <property type="entry name" value="AdoMet_MTases"/>
    <property type="match status" value="1"/>
</dbReference>
<sequence length="390" mass="43293">MDMEPSSSHISQGVADTDSSRQRSTSPQSVISTRSLDSQDLTFVEAHGRTYANDKYYMPCDSPEQTRLGLLHHVYSSSLGGSLTTAPISEDVQRILEVGAGPGDWAIAMAERHPDTEIVAVDVAVWDLEGDRDLPNNIIWEIDDLDVFPVDDEDTETEKKGPSSGSAATPLTSIRTNEWTFTEPFDFIHIRGMKGAFRSWPTVYQEAFKALLPGGYIEVVDFDLTTIHTLHNTQLGRMLVALRQATEQSGYPLTGTHMEKATFDSAGFIEYRVRTVNVPFRIAQLNDAETTIGKLWLVIFMEGLEATNLRLLTEYAGWTAEQVREGCDKVREEFKAGYHDEMNTALRYVVARKPGGDGSEQEGTLSEVGLEMEVDTHIIAASDTDTMQVD</sequence>
<dbReference type="PANTHER" id="PTHR43591">
    <property type="entry name" value="METHYLTRANSFERASE"/>
    <property type="match status" value="1"/>
</dbReference>
<organism evidence="2 3">
    <name type="scientific">Patellaria atrata CBS 101060</name>
    <dbReference type="NCBI Taxonomy" id="1346257"/>
    <lineage>
        <taxon>Eukaryota</taxon>
        <taxon>Fungi</taxon>
        <taxon>Dikarya</taxon>
        <taxon>Ascomycota</taxon>
        <taxon>Pezizomycotina</taxon>
        <taxon>Dothideomycetes</taxon>
        <taxon>Dothideomycetes incertae sedis</taxon>
        <taxon>Patellariales</taxon>
        <taxon>Patellariaceae</taxon>
        <taxon>Patellaria</taxon>
    </lineage>
</organism>
<dbReference type="GO" id="GO:0008168">
    <property type="term" value="F:methyltransferase activity"/>
    <property type="evidence" value="ECO:0007669"/>
    <property type="project" value="TreeGrafter"/>
</dbReference>
<dbReference type="InterPro" id="IPR029063">
    <property type="entry name" value="SAM-dependent_MTases_sf"/>
</dbReference>
<feature type="compositionally biased region" description="Polar residues" evidence="1">
    <location>
        <begin position="1"/>
        <end position="11"/>
    </location>
</feature>
<feature type="compositionally biased region" description="Polar residues" evidence="1">
    <location>
        <begin position="163"/>
        <end position="172"/>
    </location>
</feature>
<dbReference type="SUPFAM" id="SSF53335">
    <property type="entry name" value="S-adenosyl-L-methionine-dependent methyltransferases"/>
    <property type="match status" value="1"/>
</dbReference>
<reference evidence="2" key="1">
    <citation type="journal article" date="2020" name="Stud. Mycol.">
        <title>101 Dothideomycetes genomes: a test case for predicting lifestyles and emergence of pathogens.</title>
        <authorList>
            <person name="Haridas S."/>
            <person name="Albert R."/>
            <person name="Binder M."/>
            <person name="Bloem J."/>
            <person name="Labutti K."/>
            <person name="Salamov A."/>
            <person name="Andreopoulos B."/>
            <person name="Baker S."/>
            <person name="Barry K."/>
            <person name="Bills G."/>
            <person name="Bluhm B."/>
            <person name="Cannon C."/>
            <person name="Castanera R."/>
            <person name="Culley D."/>
            <person name="Daum C."/>
            <person name="Ezra D."/>
            <person name="Gonzalez J."/>
            <person name="Henrissat B."/>
            <person name="Kuo A."/>
            <person name="Liang C."/>
            <person name="Lipzen A."/>
            <person name="Lutzoni F."/>
            <person name="Magnuson J."/>
            <person name="Mondo S."/>
            <person name="Nolan M."/>
            <person name="Ohm R."/>
            <person name="Pangilinan J."/>
            <person name="Park H.-J."/>
            <person name="Ramirez L."/>
            <person name="Alfaro M."/>
            <person name="Sun H."/>
            <person name="Tritt A."/>
            <person name="Yoshinaga Y."/>
            <person name="Zwiers L.-H."/>
            <person name="Turgeon B."/>
            <person name="Goodwin S."/>
            <person name="Spatafora J."/>
            <person name="Crous P."/>
            <person name="Grigoriev I."/>
        </authorList>
    </citation>
    <scope>NUCLEOTIDE SEQUENCE</scope>
    <source>
        <strain evidence="2">CBS 101060</strain>
    </source>
</reference>
<dbReference type="AlphaFoldDB" id="A0A9P4SEZ1"/>
<evidence type="ECO:0000313" key="3">
    <source>
        <dbReference type="Proteomes" id="UP000799429"/>
    </source>
</evidence>
<proteinExistence type="predicted"/>
<dbReference type="Gene3D" id="3.40.50.150">
    <property type="entry name" value="Vaccinia Virus protein VP39"/>
    <property type="match status" value="1"/>
</dbReference>
<name>A0A9P4SEZ1_9PEZI</name>
<comment type="caution">
    <text evidence="2">The sequence shown here is derived from an EMBL/GenBank/DDBJ whole genome shotgun (WGS) entry which is preliminary data.</text>
</comment>
<feature type="region of interest" description="Disordered" evidence="1">
    <location>
        <begin position="1"/>
        <end position="34"/>
    </location>
</feature>
<gene>
    <name evidence="2" type="ORF">M501DRAFT_990104</name>
</gene>
<dbReference type="Pfam" id="PF13489">
    <property type="entry name" value="Methyltransf_23"/>
    <property type="match status" value="1"/>
</dbReference>
<keyword evidence="3" id="KW-1185">Reference proteome</keyword>
<evidence type="ECO:0008006" key="4">
    <source>
        <dbReference type="Google" id="ProtNLM"/>
    </source>
</evidence>
<feature type="region of interest" description="Disordered" evidence="1">
    <location>
        <begin position="152"/>
        <end position="172"/>
    </location>
</feature>
<accession>A0A9P4SEZ1</accession>
<dbReference type="Proteomes" id="UP000799429">
    <property type="component" value="Unassembled WGS sequence"/>
</dbReference>
<evidence type="ECO:0000256" key="1">
    <source>
        <dbReference type="SAM" id="MobiDB-lite"/>
    </source>
</evidence>
<feature type="compositionally biased region" description="Polar residues" evidence="1">
    <location>
        <begin position="22"/>
        <end position="34"/>
    </location>
</feature>
<dbReference type="PANTHER" id="PTHR43591:SF10">
    <property type="entry name" value="ABC TRANSMEMBRANE TYPE-1 DOMAIN-CONTAINING PROTEIN-RELATED"/>
    <property type="match status" value="1"/>
</dbReference>
<dbReference type="OrthoDB" id="2013972at2759"/>
<evidence type="ECO:0000313" key="2">
    <source>
        <dbReference type="EMBL" id="KAF2841606.1"/>
    </source>
</evidence>